<dbReference type="RefSeq" id="WP_011710289.1">
    <property type="nucleotide sequence ID" value="NZ_BMIX01000001.1"/>
</dbReference>
<dbReference type="EMBL" id="BMIX01000001">
    <property type="protein sequence ID" value="GGG24303.1"/>
    <property type="molecule type" value="Genomic_DNA"/>
</dbReference>
<comment type="caution">
    <text evidence="1">The sequence shown here is derived from an EMBL/GenBank/DDBJ whole genome shotgun (WGS) entry which is preliminary data.</text>
</comment>
<sequence length="134" mass="14912">MKASQLVLMLFIVLIDFTGFGATTSDLTENSTTEIVQDELSAIVVATPDFTQDKIMVEAISSISFNSVANTEMVSGERMIENPILKSEKSEAFRNHFNLVNDVGWYTYQNDNLTPEIKNKTGGELSTFYNLSNI</sequence>
<gene>
    <name evidence="1" type="ORF">GCM10011532_04420</name>
</gene>
<evidence type="ECO:0000313" key="2">
    <source>
        <dbReference type="Proteomes" id="UP000605733"/>
    </source>
</evidence>
<keyword evidence="2" id="KW-1185">Reference proteome</keyword>
<protein>
    <submittedName>
        <fullName evidence="1">Uncharacterized protein</fullName>
    </submittedName>
</protein>
<evidence type="ECO:0000313" key="1">
    <source>
        <dbReference type="EMBL" id="GGG24303.1"/>
    </source>
</evidence>
<dbReference type="Proteomes" id="UP000605733">
    <property type="component" value="Unassembled WGS sequence"/>
</dbReference>
<name>A0ABQ1WC85_9FLAO</name>
<accession>A0ABQ1WC85</accession>
<organism evidence="1 2">
    <name type="scientific">Christiangramia forsetii</name>
    <dbReference type="NCBI Taxonomy" id="411153"/>
    <lineage>
        <taxon>Bacteria</taxon>
        <taxon>Pseudomonadati</taxon>
        <taxon>Bacteroidota</taxon>
        <taxon>Flavobacteriia</taxon>
        <taxon>Flavobacteriales</taxon>
        <taxon>Flavobacteriaceae</taxon>
        <taxon>Christiangramia</taxon>
    </lineage>
</organism>
<reference evidence="2" key="1">
    <citation type="journal article" date="2019" name="Int. J. Syst. Evol. Microbiol.">
        <title>The Global Catalogue of Microorganisms (GCM) 10K type strain sequencing project: providing services to taxonomists for standard genome sequencing and annotation.</title>
        <authorList>
            <consortium name="The Broad Institute Genomics Platform"/>
            <consortium name="The Broad Institute Genome Sequencing Center for Infectious Disease"/>
            <person name="Wu L."/>
            <person name="Ma J."/>
        </authorList>
    </citation>
    <scope>NUCLEOTIDE SEQUENCE [LARGE SCALE GENOMIC DNA]</scope>
    <source>
        <strain evidence="2">CGMCC 1.15422</strain>
    </source>
</reference>
<proteinExistence type="predicted"/>